<evidence type="ECO:0000313" key="6">
    <source>
        <dbReference type="Proteomes" id="UP000182658"/>
    </source>
</evidence>
<feature type="domain" description="Zn(2)-C6 fungal-type" evidence="4">
    <location>
        <begin position="28"/>
        <end position="60"/>
    </location>
</feature>
<dbReference type="InterPro" id="IPR007219">
    <property type="entry name" value="XnlR_reg_dom"/>
</dbReference>
<dbReference type="InterPro" id="IPR001138">
    <property type="entry name" value="Zn2Cys6_DnaBD"/>
</dbReference>
<organism evidence="5 6">
    <name type="scientific">Coniochaeta ligniaria NRRL 30616</name>
    <dbReference type="NCBI Taxonomy" id="1408157"/>
    <lineage>
        <taxon>Eukaryota</taxon>
        <taxon>Fungi</taxon>
        <taxon>Dikarya</taxon>
        <taxon>Ascomycota</taxon>
        <taxon>Pezizomycotina</taxon>
        <taxon>Sordariomycetes</taxon>
        <taxon>Sordariomycetidae</taxon>
        <taxon>Coniochaetales</taxon>
        <taxon>Coniochaetaceae</taxon>
        <taxon>Coniochaeta</taxon>
    </lineage>
</organism>
<sequence>MTSTTVVAETADPKPKSSNKIRKRAAKACLSCRARKVRCDVSQRGRPCMNCYLDSETCVVTGRASRFRRQRDSNESAQVSYPPYPQEIRTNPTAEEVVKSRTMSQPVPDSTNSVPTPENHNHVHRHGSVIAPSPQTSTGAPTPQSTSRPPQVSQAPHHTAPTIHGGVPAQQFDASTSMDPWAAQQLPQHASDIVYSYYPFLNISNLPHILPQDVNYLESQGCLRVPTRAVLDEFIQQYFLHVHPLLPLFNEGDFWDVYCQQAPSGSVPQQRISLLVFQSMIFATCNFVSRNSIKALGYPSIRTARAAMYRRAKLLYDFESESSPICIAQSALLLSFWSPVSSSGIRKANSTWLTIAIQHAKVAEAHHYSSFGSSNPAPNNTNGGDGSYKTTPSTTQLKRQNMLKRLWWCCIIRDRILALCVRRSIQITRAHFDLDANSPLGSADLADEIDRSKVYNADTKRALIDIMSQLIDLCVLLTDMLILVYPLDDTPGWGRPMKPEDQVRVTEGKIALRRWYKGATLKFPMFGGGTARASNVAGGSGRREFRHDSVILYTNLMYMYYHSGRVALCHHEVLHLALASSQGSVDSSVRDVSTIYENRHELQDAASGVTECLKELIQLRLARWLPISAVACTALPLVLHILDVKLSSPRPGTTNTDGQNSQAALKQHRLNVLIEAMKTYQPQYDGVDWVSETIRHIVNLAQLDGVQPNASQGVNPPNNDNNNNDTSDNSNGNAKIQDWTDILTSHPSLYLRLALTMDLSLSKDRLPEEGDFPASLRGLLIGASANSPMRVLLAANKQQPEEQQQQHLRPVPGSLSSLPPQLQRAKQGRSQQQPRAVAPIHTMKQWLETDRAINYGIASGIDMDLDEDHHQPQPGGLPGGGGGAGYSDSETGSQASYDCSSADEHRHQHEHRQHQSRAEAEQQQQQQQESYFQPFTAEEMEVLEAHVLDAFTLQNESPPSSEGVVETAMEVFGEALGADAVGGWFQQTRQEGEEKEDVETARVLMDAMREQEVGA</sequence>
<evidence type="ECO:0000259" key="4">
    <source>
        <dbReference type="PROSITE" id="PS50048"/>
    </source>
</evidence>
<dbReference type="PANTHER" id="PTHR47425:SF2">
    <property type="entry name" value="FARB-RELATED"/>
    <property type="match status" value="1"/>
</dbReference>
<dbReference type="OrthoDB" id="5121955at2759"/>
<keyword evidence="2" id="KW-0539">Nucleus</keyword>
<dbReference type="GO" id="GO:0008270">
    <property type="term" value="F:zinc ion binding"/>
    <property type="evidence" value="ECO:0007669"/>
    <property type="project" value="InterPro"/>
</dbReference>
<dbReference type="GO" id="GO:0003677">
    <property type="term" value="F:DNA binding"/>
    <property type="evidence" value="ECO:0007669"/>
    <property type="project" value="InterPro"/>
</dbReference>
<feature type="region of interest" description="Disordered" evidence="3">
    <location>
        <begin position="863"/>
        <end position="929"/>
    </location>
</feature>
<dbReference type="CDD" id="cd00067">
    <property type="entry name" value="GAL4"/>
    <property type="match status" value="1"/>
</dbReference>
<evidence type="ECO:0000313" key="5">
    <source>
        <dbReference type="EMBL" id="OIW26083.1"/>
    </source>
</evidence>
<keyword evidence="6" id="KW-1185">Reference proteome</keyword>
<dbReference type="AlphaFoldDB" id="A0A1J7IFM3"/>
<feature type="compositionally biased region" description="Low complexity" evidence="3">
    <location>
        <begin position="715"/>
        <end position="733"/>
    </location>
</feature>
<feature type="region of interest" description="Disordered" evidence="3">
    <location>
        <begin position="372"/>
        <end position="393"/>
    </location>
</feature>
<feature type="region of interest" description="Disordered" evidence="3">
    <location>
        <begin position="65"/>
        <end position="173"/>
    </location>
</feature>
<accession>A0A1J7IFM3</accession>
<feature type="compositionally biased region" description="Polar residues" evidence="3">
    <location>
        <begin position="133"/>
        <end position="156"/>
    </location>
</feature>
<dbReference type="PROSITE" id="PS50048">
    <property type="entry name" value="ZN2_CY6_FUNGAL_2"/>
    <property type="match status" value="1"/>
</dbReference>
<feature type="compositionally biased region" description="Gly residues" evidence="3">
    <location>
        <begin position="876"/>
        <end position="885"/>
    </location>
</feature>
<feature type="region of interest" description="Disordered" evidence="3">
    <location>
        <begin position="1"/>
        <end position="20"/>
    </location>
</feature>
<dbReference type="Gene3D" id="4.10.240.10">
    <property type="entry name" value="Zn(2)-C6 fungal-type DNA-binding domain"/>
    <property type="match status" value="1"/>
</dbReference>
<dbReference type="PROSITE" id="PS00463">
    <property type="entry name" value="ZN2_CY6_FUNGAL_1"/>
    <property type="match status" value="1"/>
</dbReference>
<evidence type="ECO:0000256" key="2">
    <source>
        <dbReference type="ARBA" id="ARBA00023242"/>
    </source>
</evidence>
<dbReference type="Pfam" id="PF04082">
    <property type="entry name" value="Fungal_trans"/>
    <property type="match status" value="1"/>
</dbReference>
<dbReference type="SMART" id="SM00066">
    <property type="entry name" value="GAL4"/>
    <property type="match status" value="1"/>
</dbReference>
<keyword evidence="1" id="KW-0479">Metal-binding</keyword>
<dbReference type="GO" id="GO:0000981">
    <property type="term" value="F:DNA-binding transcription factor activity, RNA polymerase II-specific"/>
    <property type="evidence" value="ECO:0007669"/>
    <property type="project" value="InterPro"/>
</dbReference>
<dbReference type="CDD" id="cd12148">
    <property type="entry name" value="fungal_TF_MHR"/>
    <property type="match status" value="1"/>
</dbReference>
<dbReference type="STRING" id="1408157.A0A1J7IFM3"/>
<evidence type="ECO:0000256" key="1">
    <source>
        <dbReference type="ARBA" id="ARBA00022723"/>
    </source>
</evidence>
<dbReference type="Proteomes" id="UP000182658">
    <property type="component" value="Unassembled WGS sequence"/>
</dbReference>
<dbReference type="PANTHER" id="PTHR47425">
    <property type="entry name" value="FARB-RELATED"/>
    <property type="match status" value="1"/>
</dbReference>
<feature type="region of interest" description="Disordered" evidence="3">
    <location>
        <begin position="796"/>
        <end position="842"/>
    </location>
</feature>
<dbReference type="Pfam" id="PF00172">
    <property type="entry name" value="Zn_clus"/>
    <property type="match status" value="1"/>
</dbReference>
<dbReference type="EMBL" id="KV875101">
    <property type="protein sequence ID" value="OIW26083.1"/>
    <property type="molecule type" value="Genomic_DNA"/>
</dbReference>
<dbReference type="GO" id="GO:0006351">
    <property type="term" value="P:DNA-templated transcription"/>
    <property type="evidence" value="ECO:0007669"/>
    <property type="project" value="InterPro"/>
</dbReference>
<dbReference type="InParanoid" id="A0A1J7IFM3"/>
<dbReference type="SUPFAM" id="SSF57701">
    <property type="entry name" value="Zn2/Cys6 DNA-binding domain"/>
    <property type="match status" value="1"/>
</dbReference>
<gene>
    <name evidence="5" type="ORF">CONLIGDRAFT_517472</name>
</gene>
<dbReference type="InterPro" id="IPR052761">
    <property type="entry name" value="Fungal_Detox/Toxin_TFs"/>
</dbReference>
<feature type="compositionally biased region" description="Polar residues" evidence="3">
    <location>
        <begin position="888"/>
        <end position="899"/>
    </location>
</feature>
<feature type="compositionally biased region" description="Polar residues" evidence="3">
    <location>
        <begin position="101"/>
        <end position="118"/>
    </location>
</feature>
<dbReference type="InterPro" id="IPR036864">
    <property type="entry name" value="Zn2-C6_fun-type_DNA-bd_sf"/>
</dbReference>
<feature type="region of interest" description="Disordered" evidence="3">
    <location>
        <begin position="705"/>
        <end position="733"/>
    </location>
</feature>
<protein>
    <recommendedName>
        <fullName evidence="4">Zn(2)-C6 fungal-type domain-containing protein</fullName>
    </recommendedName>
</protein>
<name>A0A1J7IFM3_9PEZI</name>
<reference evidence="5 6" key="1">
    <citation type="submission" date="2016-10" db="EMBL/GenBank/DDBJ databases">
        <title>Draft genome sequence of Coniochaeta ligniaria NRRL30616, a lignocellulolytic fungus for bioabatement of inhibitors in plant biomass hydrolysates.</title>
        <authorList>
            <consortium name="DOE Joint Genome Institute"/>
            <person name="Jimenez D.J."/>
            <person name="Hector R.E."/>
            <person name="Riley R."/>
            <person name="Sun H."/>
            <person name="Grigoriev I.V."/>
            <person name="Van Elsas J.D."/>
            <person name="Nichols N.N."/>
        </authorList>
    </citation>
    <scope>NUCLEOTIDE SEQUENCE [LARGE SCALE GENOMIC DNA]</scope>
    <source>
        <strain evidence="5 6">NRRL 30616</strain>
    </source>
</reference>
<proteinExistence type="predicted"/>
<evidence type="ECO:0000256" key="3">
    <source>
        <dbReference type="SAM" id="MobiDB-lite"/>
    </source>
</evidence>